<keyword evidence="6" id="KW-1003">Cell membrane</keyword>
<reference evidence="7 8" key="1">
    <citation type="submission" date="2019-03" db="EMBL/GenBank/DDBJ databases">
        <title>Genomic Encyclopedia of Type Strains, Phase IV (KMG-IV): sequencing the most valuable type-strain genomes for metagenomic binning, comparative biology and taxonomic classification.</title>
        <authorList>
            <person name="Goeker M."/>
        </authorList>
    </citation>
    <scope>NUCLEOTIDE SEQUENCE [LARGE SCALE GENOMIC DNA]</scope>
    <source>
        <strain evidence="7 8">DSM 102940</strain>
    </source>
</reference>
<sequence>MYLILIGFFSGIIGGMGIGGGTLLIPALTLFTPLTQQQAQGVNLLSFIPVAFVALITHFKNKDVETSISIPFIGLGILGSIIGSFLAVKLSSHILKISFGIFLFFMGAYEFFYKEKSRTK</sequence>
<dbReference type="RefSeq" id="WP_132241997.1">
    <property type="nucleotide sequence ID" value="NZ_SLWV01000001.1"/>
</dbReference>
<evidence type="ECO:0000313" key="7">
    <source>
        <dbReference type="EMBL" id="TCO80086.1"/>
    </source>
</evidence>
<name>A0A4R2L7S5_9FIRM</name>
<organism evidence="7 8">
    <name type="scientific">Marinisporobacter balticus</name>
    <dbReference type="NCBI Taxonomy" id="2018667"/>
    <lineage>
        <taxon>Bacteria</taxon>
        <taxon>Bacillati</taxon>
        <taxon>Bacillota</taxon>
        <taxon>Clostridia</taxon>
        <taxon>Peptostreptococcales</taxon>
        <taxon>Thermotaleaceae</taxon>
        <taxon>Marinisporobacter</taxon>
    </lineage>
</organism>
<dbReference type="PANTHER" id="PTHR43701:SF2">
    <property type="entry name" value="MEMBRANE TRANSPORTER PROTEIN YJNA-RELATED"/>
    <property type="match status" value="1"/>
</dbReference>
<evidence type="ECO:0000313" key="8">
    <source>
        <dbReference type="Proteomes" id="UP000294919"/>
    </source>
</evidence>
<keyword evidence="4 6" id="KW-1133">Transmembrane helix</keyword>
<proteinExistence type="inferred from homology"/>
<protein>
    <recommendedName>
        <fullName evidence="6">Probable membrane transporter protein</fullName>
    </recommendedName>
</protein>
<dbReference type="PANTHER" id="PTHR43701">
    <property type="entry name" value="MEMBRANE TRANSPORTER PROTEIN MJ0441-RELATED"/>
    <property type="match status" value="1"/>
</dbReference>
<feature type="transmembrane region" description="Helical" evidence="6">
    <location>
        <begin position="37"/>
        <end position="56"/>
    </location>
</feature>
<comment type="similarity">
    <text evidence="2 6">Belongs to the 4-toluene sulfonate uptake permease (TSUP) (TC 2.A.102) family.</text>
</comment>
<dbReference type="OrthoDB" id="25340at2"/>
<feature type="transmembrane region" description="Helical" evidence="6">
    <location>
        <begin position="68"/>
        <end position="88"/>
    </location>
</feature>
<dbReference type="Pfam" id="PF01925">
    <property type="entry name" value="TauE"/>
    <property type="match status" value="1"/>
</dbReference>
<feature type="transmembrane region" description="Helical" evidence="6">
    <location>
        <begin position="94"/>
        <end position="113"/>
    </location>
</feature>
<evidence type="ECO:0000256" key="5">
    <source>
        <dbReference type="ARBA" id="ARBA00023136"/>
    </source>
</evidence>
<dbReference type="Proteomes" id="UP000294919">
    <property type="component" value="Unassembled WGS sequence"/>
</dbReference>
<comment type="caution">
    <text evidence="7">The sequence shown here is derived from an EMBL/GenBank/DDBJ whole genome shotgun (WGS) entry which is preliminary data.</text>
</comment>
<dbReference type="EMBL" id="SLWV01000001">
    <property type="protein sequence ID" value="TCO80086.1"/>
    <property type="molecule type" value="Genomic_DNA"/>
</dbReference>
<evidence type="ECO:0000256" key="2">
    <source>
        <dbReference type="ARBA" id="ARBA00009142"/>
    </source>
</evidence>
<accession>A0A4R2L7S5</accession>
<evidence type="ECO:0000256" key="3">
    <source>
        <dbReference type="ARBA" id="ARBA00022692"/>
    </source>
</evidence>
<dbReference type="InterPro" id="IPR051598">
    <property type="entry name" value="TSUP/Inactive_protease-like"/>
</dbReference>
<dbReference type="GO" id="GO:0005886">
    <property type="term" value="C:plasma membrane"/>
    <property type="evidence" value="ECO:0007669"/>
    <property type="project" value="UniProtKB-SubCell"/>
</dbReference>
<evidence type="ECO:0000256" key="6">
    <source>
        <dbReference type="RuleBase" id="RU363041"/>
    </source>
</evidence>
<comment type="subcellular location">
    <subcellularLocation>
        <location evidence="6">Cell membrane</location>
        <topology evidence="6">Multi-pass membrane protein</topology>
    </subcellularLocation>
    <subcellularLocation>
        <location evidence="1">Membrane</location>
        <topology evidence="1">Multi-pass membrane protein</topology>
    </subcellularLocation>
</comment>
<gene>
    <name evidence="7" type="ORF">EV214_101325</name>
</gene>
<evidence type="ECO:0000256" key="4">
    <source>
        <dbReference type="ARBA" id="ARBA00022989"/>
    </source>
</evidence>
<feature type="transmembrane region" description="Helical" evidence="6">
    <location>
        <begin position="7"/>
        <end position="31"/>
    </location>
</feature>
<keyword evidence="5 6" id="KW-0472">Membrane</keyword>
<dbReference type="AlphaFoldDB" id="A0A4R2L7S5"/>
<dbReference type="InterPro" id="IPR002781">
    <property type="entry name" value="TM_pro_TauE-like"/>
</dbReference>
<keyword evidence="8" id="KW-1185">Reference proteome</keyword>
<keyword evidence="3 6" id="KW-0812">Transmembrane</keyword>
<evidence type="ECO:0000256" key="1">
    <source>
        <dbReference type="ARBA" id="ARBA00004141"/>
    </source>
</evidence>